<reference evidence="2" key="1">
    <citation type="journal article" date="2020" name="Stud. Mycol.">
        <title>101 Dothideomycetes genomes: a test case for predicting lifestyles and emergence of pathogens.</title>
        <authorList>
            <person name="Haridas S."/>
            <person name="Albert R."/>
            <person name="Binder M."/>
            <person name="Bloem J."/>
            <person name="Labutti K."/>
            <person name="Salamov A."/>
            <person name="Andreopoulos B."/>
            <person name="Baker S."/>
            <person name="Barry K."/>
            <person name="Bills G."/>
            <person name="Bluhm B."/>
            <person name="Cannon C."/>
            <person name="Castanera R."/>
            <person name="Culley D."/>
            <person name="Daum C."/>
            <person name="Ezra D."/>
            <person name="Gonzalez J."/>
            <person name="Henrissat B."/>
            <person name="Kuo A."/>
            <person name="Liang C."/>
            <person name="Lipzen A."/>
            <person name="Lutzoni F."/>
            <person name="Magnuson J."/>
            <person name="Mondo S."/>
            <person name="Nolan M."/>
            <person name="Ohm R."/>
            <person name="Pangilinan J."/>
            <person name="Park H.-J."/>
            <person name="Ramirez L."/>
            <person name="Alfaro M."/>
            <person name="Sun H."/>
            <person name="Tritt A."/>
            <person name="Yoshinaga Y."/>
            <person name="Zwiers L.-H."/>
            <person name="Turgeon B."/>
            <person name="Goodwin S."/>
            <person name="Spatafora J."/>
            <person name="Crous P."/>
            <person name="Grigoriev I."/>
        </authorList>
    </citation>
    <scope>NUCLEOTIDE SEQUENCE</scope>
    <source>
        <strain evidence="2">CBS 133067</strain>
    </source>
</reference>
<dbReference type="Proteomes" id="UP000799772">
    <property type="component" value="Unassembled WGS sequence"/>
</dbReference>
<evidence type="ECO:0000313" key="3">
    <source>
        <dbReference type="Proteomes" id="UP000799772"/>
    </source>
</evidence>
<evidence type="ECO:0000313" key="2">
    <source>
        <dbReference type="EMBL" id="KAF2098994.1"/>
    </source>
</evidence>
<name>A0A9P4MAR4_9PEZI</name>
<organism evidence="2 3">
    <name type="scientific">Rhizodiscina lignyota</name>
    <dbReference type="NCBI Taxonomy" id="1504668"/>
    <lineage>
        <taxon>Eukaryota</taxon>
        <taxon>Fungi</taxon>
        <taxon>Dikarya</taxon>
        <taxon>Ascomycota</taxon>
        <taxon>Pezizomycotina</taxon>
        <taxon>Dothideomycetes</taxon>
        <taxon>Pleosporomycetidae</taxon>
        <taxon>Aulographales</taxon>
        <taxon>Rhizodiscinaceae</taxon>
        <taxon>Rhizodiscina</taxon>
    </lineage>
</organism>
<dbReference type="PANTHER" id="PTHR32440:SF11">
    <property type="entry name" value="METALLOPHOSPHOESTERASE DOMAIN-CONTAINING PROTEIN"/>
    <property type="match status" value="1"/>
</dbReference>
<keyword evidence="3" id="KW-1185">Reference proteome</keyword>
<dbReference type="GO" id="GO:0005737">
    <property type="term" value="C:cytoplasm"/>
    <property type="evidence" value="ECO:0007669"/>
    <property type="project" value="TreeGrafter"/>
</dbReference>
<dbReference type="Pfam" id="PF00149">
    <property type="entry name" value="Metallophos"/>
    <property type="match status" value="1"/>
</dbReference>
<dbReference type="AlphaFoldDB" id="A0A9P4MAR4"/>
<dbReference type="EMBL" id="ML978126">
    <property type="protein sequence ID" value="KAF2098994.1"/>
    <property type="molecule type" value="Genomic_DNA"/>
</dbReference>
<dbReference type="SUPFAM" id="SSF56300">
    <property type="entry name" value="Metallo-dependent phosphatases"/>
    <property type="match status" value="1"/>
</dbReference>
<dbReference type="OrthoDB" id="783096at2759"/>
<dbReference type="GO" id="GO:0016788">
    <property type="term" value="F:hydrolase activity, acting on ester bonds"/>
    <property type="evidence" value="ECO:0007669"/>
    <property type="project" value="TreeGrafter"/>
</dbReference>
<dbReference type="InterPro" id="IPR029052">
    <property type="entry name" value="Metallo-depent_PP-like"/>
</dbReference>
<dbReference type="PANTHER" id="PTHR32440">
    <property type="entry name" value="PHOSPHATASE DCR2-RELATED-RELATED"/>
    <property type="match status" value="1"/>
</dbReference>
<dbReference type="Gene3D" id="3.60.21.10">
    <property type="match status" value="1"/>
</dbReference>
<sequence>MRQNLLWAAVAVGSKFGIVSAKPRLAFQPDGTFHLSIFEDLHYGEGEDNPPSLGWGPISDIKSTRVMNTILDSEEPDYVVLNGDLITGENTYLFNSTDYLDIIVKPLVDRSIPWSSTYGNHDINYNLSTEALLHKEQTRYGKLSLTRSMVSAANAGVSNYYLPVYSSKGYSSTPAALLWFFDSKGGKAFQKLDADGNQIQLPGTVDQSVVDWFTSTRDRISKKYKKTIPSLAFVHIPTYASAAAQLTASGINNHTAPGINDDCCPAATQGIDNAGEYDGSDVPFMQALLDTEGLIAVFSGHDHGNDWCYKWNSTLNGMGLEGDGLVVCFGRHSGYGGYGSWTRGARQVRLSEKLIKKGEAETWVRLEDETVSGWVMLNSTYGTDKYPAVNDTMTH</sequence>
<gene>
    <name evidence="2" type="ORF">NA57DRAFT_39526</name>
</gene>
<dbReference type="CDD" id="cd07383">
    <property type="entry name" value="MPP_Dcr2"/>
    <property type="match status" value="1"/>
</dbReference>
<feature type="domain" description="Calcineurin-like phosphoesterase" evidence="1">
    <location>
        <begin position="40"/>
        <end position="304"/>
    </location>
</feature>
<proteinExistence type="predicted"/>
<comment type="caution">
    <text evidence="2">The sequence shown here is derived from an EMBL/GenBank/DDBJ whole genome shotgun (WGS) entry which is preliminary data.</text>
</comment>
<evidence type="ECO:0000259" key="1">
    <source>
        <dbReference type="Pfam" id="PF00149"/>
    </source>
</evidence>
<protein>
    <submittedName>
        <fullName evidence="2">Metallo-dependent phosphatase</fullName>
    </submittedName>
</protein>
<accession>A0A9P4MAR4</accession>
<dbReference type="InterPro" id="IPR004843">
    <property type="entry name" value="Calcineurin-like_PHP"/>
</dbReference>